<evidence type="ECO:0000256" key="1">
    <source>
        <dbReference type="ARBA" id="ARBA00010396"/>
    </source>
</evidence>
<evidence type="ECO:0000259" key="6">
    <source>
        <dbReference type="Pfam" id="PF00078"/>
    </source>
</evidence>
<protein>
    <recommendedName>
        <fullName evidence="9">Reverse transcriptase domain-containing protein</fullName>
    </recommendedName>
</protein>
<keyword evidence="3" id="KW-0808">Transferase</keyword>
<keyword evidence="4" id="KW-0949">S-adenosyl-L-methionine</keyword>
<evidence type="ECO:0000256" key="4">
    <source>
        <dbReference type="ARBA" id="ARBA00022691"/>
    </source>
</evidence>
<dbReference type="PANTHER" id="PTHR11265">
    <property type="entry name" value="S-ADENOSYL-METHYLTRANSFERASE MRAW"/>
    <property type="match status" value="1"/>
</dbReference>
<name>A0A2N9EF10_FAGSY</name>
<dbReference type="InterPro" id="IPR023397">
    <property type="entry name" value="SAM-dep_MeTrfase_MraW_recog"/>
</dbReference>
<feature type="region of interest" description="Disordered" evidence="5">
    <location>
        <begin position="357"/>
        <end position="400"/>
    </location>
</feature>
<dbReference type="InterPro" id="IPR026960">
    <property type="entry name" value="RVT-Znf"/>
</dbReference>
<evidence type="ECO:0000256" key="3">
    <source>
        <dbReference type="ARBA" id="ARBA00022679"/>
    </source>
</evidence>
<dbReference type="CDD" id="cd01650">
    <property type="entry name" value="RT_nLTR_like"/>
    <property type="match status" value="1"/>
</dbReference>
<keyword evidence="2" id="KW-0489">Methyltransferase</keyword>
<proteinExistence type="inferred from homology"/>
<feature type="domain" description="Reverse transcriptase" evidence="6">
    <location>
        <begin position="679"/>
        <end position="811"/>
    </location>
</feature>
<comment type="similarity">
    <text evidence="1">Belongs to the methyltransferase superfamily. RsmH family.</text>
</comment>
<dbReference type="Pfam" id="PF01795">
    <property type="entry name" value="Methyltransf_5"/>
    <property type="match status" value="2"/>
</dbReference>
<dbReference type="Pfam" id="PF13966">
    <property type="entry name" value="zf-RVT"/>
    <property type="match status" value="1"/>
</dbReference>
<sequence length="1339" mass="150975">MAKSTAKLFLLSSFSPSFRFRDRSLSLTCTHNITTRASKSNKKKEKEKAIAKVVTAAAKKSVAVKEKRRTRSNKELDLDEHAIQRYAAHFPVLLGEVVDVFSSKSLRSFVDCTVGAAGHSSAIIQAHPELKLYIGMDVDPVAHEKARAQIDAILNGDSCLPTSDLKTHTVLKNFRCIKSVLNEVDKKLLDTGVDGILMDLGMSSMQVNDTERGFSVLGDGPLDMRMDPQVGAKCFSLAFDGGRAASYHITEKRGLFVGSLWLGLKSLKWLITTWGLLRQNKDLKGFFCFLRTEYSTLELSCLQNQHGRFVEISEYHGGVQRGGIRVSEGFWGKGWDRFAKELDSFFPGKAVPVKNQAEDTDMDHGPSKVIHEPSSLMTDSVDPDKDRDFYSSDSDEQEEELESSLEVLKAAIVCVDAPSPPLVWVDLAPMDHDLRIDSGFESHFVSLLSVYENGETSQTSLGGSPFCCEPLAMIGPTGTEDVGRGCSKEPSEKGGPRRQPSSGTKGSRELRRAFCFFMKLQLISWNETKLEVVDLQMVRSLWGNSFVDWEFLLAVGSASGVLMLWDNRVLEKLDSMDEGFVDRVEAWWSSYSFCGPPSLVLARKLKALKKDLKKWNYHVFGNVIKDLQGDKSPGPDGFIMAFFQQCWRVHETDVLGFFDEFFEKGTFAFSFNATFVTLIPKKQNVLNIWDFHPISLIGSVYKILAKVLANRLRKVLDGLVFESQNAFVGGRQTLDSVLITNECLDSRIKCRTPGVVCKLDIEKAYDHVNWDCLLYLLNCFFESSRRIHQGDPLSLLLFLLVMEVLSRMLRRTEEAGLISDFKAGKSPKEVTGLGVYMGKSELVPVGTVLNMHQLADIFCCHTGALPLLYLSLPLGASFKASSIWNPILEKIERLLAGWKKLYLFKAQGGLGVRKVEVINRALLGKWMWRFGREEAHLWRRVIAAKYGVEWGGWISKKAKGTHNCSIWKVLFACSSSKDASIAASLINSGVNEGRVWNITFIWDFNDWEVEEVLAFFTFIHSRIPATVDPDSMHWKLRQHGAFDAKSFYNAIDGKWDVKFPWKAIWRVKAPRRVSFFVWSAAWGKIFTCDNLMHCGYTMAGWCFMCRMDGEFGNHLLIHCSLASDLWNIALSSFGVLWVFSDNVANLLYDTDVGRILREYGEESNWRSLQNKIVKARLHGGLHTTGEVADLIRNATPGTRGRQGWIKTATRVFQALRIAVNDELRTLEDSLYSCFDCLAPGGRLAVISFHSLEDRIVKQTFLDIINSDEDEGDEEGRHKSDLRKIRNDNDQKEAWIRQMIQGCSGAILTKRPITPSEEEERLNRRCRSAKLRVIQKVERE</sequence>
<dbReference type="PANTHER" id="PTHR11265:SF0">
    <property type="entry name" value="12S RRNA N4-METHYLCYTIDINE METHYLTRANSFERASE"/>
    <property type="match status" value="1"/>
</dbReference>
<dbReference type="Pfam" id="PF00078">
    <property type="entry name" value="RVT_1"/>
    <property type="match status" value="1"/>
</dbReference>
<feature type="domain" description="Reverse transcriptase zinc-binding" evidence="7">
    <location>
        <begin position="1042"/>
        <end position="1126"/>
    </location>
</feature>
<reference evidence="8" key="1">
    <citation type="submission" date="2018-02" db="EMBL/GenBank/DDBJ databases">
        <authorList>
            <person name="Cohen D.B."/>
            <person name="Kent A.D."/>
        </authorList>
    </citation>
    <scope>NUCLEOTIDE SEQUENCE</scope>
</reference>
<organism evidence="8">
    <name type="scientific">Fagus sylvatica</name>
    <name type="common">Beechnut</name>
    <dbReference type="NCBI Taxonomy" id="28930"/>
    <lineage>
        <taxon>Eukaryota</taxon>
        <taxon>Viridiplantae</taxon>
        <taxon>Streptophyta</taxon>
        <taxon>Embryophyta</taxon>
        <taxon>Tracheophyta</taxon>
        <taxon>Spermatophyta</taxon>
        <taxon>Magnoliopsida</taxon>
        <taxon>eudicotyledons</taxon>
        <taxon>Gunneridae</taxon>
        <taxon>Pentapetalae</taxon>
        <taxon>rosids</taxon>
        <taxon>fabids</taxon>
        <taxon>Fagales</taxon>
        <taxon>Fagaceae</taxon>
        <taxon>Fagus</taxon>
    </lineage>
</organism>
<dbReference type="SUPFAM" id="SSF81799">
    <property type="entry name" value="Putative methyltransferase TM0872, insert domain"/>
    <property type="match status" value="2"/>
</dbReference>
<gene>
    <name evidence="8" type="ORF">FSB_LOCUS1195</name>
</gene>
<dbReference type="GO" id="GO:0070475">
    <property type="term" value="P:rRNA base methylation"/>
    <property type="evidence" value="ECO:0007669"/>
    <property type="project" value="TreeGrafter"/>
</dbReference>
<dbReference type="EMBL" id="OIVN01000050">
    <property type="protein sequence ID" value="SPC73313.1"/>
    <property type="molecule type" value="Genomic_DNA"/>
</dbReference>
<feature type="region of interest" description="Disordered" evidence="5">
    <location>
        <begin position="479"/>
        <end position="506"/>
    </location>
</feature>
<dbReference type="SUPFAM" id="SSF53335">
    <property type="entry name" value="S-adenosyl-L-methionine-dependent methyltransferases"/>
    <property type="match status" value="2"/>
</dbReference>
<dbReference type="Gene3D" id="3.40.50.150">
    <property type="entry name" value="Vaccinia Virus protein VP39"/>
    <property type="match status" value="2"/>
</dbReference>
<evidence type="ECO:0008006" key="9">
    <source>
        <dbReference type="Google" id="ProtNLM"/>
    </source>
</evidence>
<evidence type="ECO:0000256" key="5">
    <source>
        <dbReference type="SAM" id="MobiDB-lite"/>
    </source>
</evidence>
<dbReference type="InterPro" id="IPR000477">
    <property type="entry name" value="RT_dom"/>
</dbReference>
<feature type="compositionally biased region" description="Basic and acidic residues" evidence="5">
    <location>
        <begin position="362"/>
        <end position="371"/>
    </location>
</feature>
<evidence type="ECO:0000313" key="8">
    <source>
        <dbReference type="EMBL" id="SPC73313.1"/>
    </source>
</evidence>
<dbReference type="InterPro" id="IPR002903">
    <property type="entry name" value="RsmH"/>
</dbReference>
<dbReference type="GO" id="GO:0071424">
    <property type="term" value="F:rRNA (cytosine-N4-)-methyltransferase activity"/>
    <property type="evidence" value="ECO:0007669"/>
    <property type="project" value="TreeGrafter"/>
</dbReference>
<evidence type="ECO:0000259" key="7">
    <source>
        <dbReference type="Pfam" id="PF13966"/>
    </source>
</evidence>
<dbReference type="InterPro" id="IPR029063">
    <property type="entry name" value="SAM-dependent_MTases_sf"/>
</dbReference>
<feature type="compositionally biased region" description="Basic and acidic residues" evidence="5">
    <location>
        <begin position="481"/>
        <end position="495"/>
    </location>
</feature>
<accession>A0A2N9EF10</accession>
<evidence type="ECO:0000256" key="2">
    <source>
        <dbReference type="ARBA" id="ARBA00022603"/>
    </source>
</evidence>